<evidence type="ECO:0000256" key="3">
    <source>
        <dbReference type="ARBA" id="ARBA00022729"/>
    </source>
</evidence>
<sequence length="530" mass="60550">MNLAKFKAFCSKHRKAIIYTSLLFLIIFVITITAIIVKKGNKKAFDPNTVNITMSSDVKGFDVCNTSHTSTAYANWTFSLMHDTLLYKNKKGEVKSMLATLDEKDSEGKRFTFTLKDKILFHNGKLLTTDDIVFTFERGKANEHAQFLEIEAVEKIDAKKFIIVVKDASLWSNFKFYSFFKVLSKQTIQEAQNQGDEAIQKALQVGTGPYKLVDYNKDDRLKFELFDSYYDKERIKTSPPKINLKISKNDDTNLQELENGQIDAILNYPNSKIKDVKQNLSNKIKIVENDSVGCSYIYINKKTTSLEARKAISQTIDTQAIKDQLELPGKKLNSFLPTSLIGSDLALKYDINLSEAKNIVNNLSSNQKKLKIGISIGNPLDVAGKVVEQLRNVGFEVNLNQEDFNSLTENMIKEDTDYNMIFLGENHELEYGHKALTDYFFSNNNESNFCHIDNNDQTSIEDKLKLAQKELNKVEYISLIQQVSKYIHQQVYVIPLYTSPSYCLTSKHIEKGFETDAFSNFEFTTIIKKQ</sequence>
<dbReference type="Gene3D" id="3.40.190.10">
    <property type="entry name" value="Periplasmic binding protein-like II"/>
    <property type="match status" value="1"/>
</dbReference>
<feature type="transmembrane region" description="Helical" evidence="4">
    <location>
        <begin position="16"/>
        <end position="37"/>
    </location>
</feature>
<dbReference type="AlphaFoldDB" id="B1VAW7"/>
<protein>
    <submittedName>
        <fullName evidence="6">ABC-type peptide/nickel transport system substrate-binding protein</fullName>
    </submittedName>
</protein>
<dbReference type="SUPFAM" id="SSF53850">
    <property type="entry name" value="Periplasmic binding protein-like II"/>
    <property type="match status" value="1"/>
</dbReference>
<proteinExistence type="inferred from homology"/>
<dbReference type="GO" id="GO:0042597">
    <property type="term" value="C:periplasmic space"/>
    <property type="evidence" value="ECO:0007669"/>
    <property type="project" value="UniProtKB-ARBA"/>
</dbReference>
<comment type="similarity">
    <text evidence="1">Belongs to the bacterial solute-binding protein 5 family.</text>
</comment>
<keyword evidence="4" id="KW-0812">Transmembrane</keyword>
<keyword evidence="4" id="KW-1133">Transmembrane helix</keyword>
<keyword evidence="4" id="KW-0472">Membrane</keyword>
<dbReference type="Pfam" id="PF00496">
    <property type="entry name" value="SBP_bac_5"/>
    <property type="match status" value="1"/>
</dbReference>
<dbReference type="PIRSF" id="PIRSF002741">
    <property type="entry name" value="MppA"/>
    <property type="match status" value="1"/>
</dbReference>
<dbReference type="STRING" id="59748.PA0756"/>
<evidence type="ECO:0000259" key="5">
    <source>
        <dbReference type="Pfam" id="PF00496"/>
    </source>
</evidence>
<accession>B1VAW7</accession>
<evidence type="ECO:0000256" key="4">
    <source>
        <dbReference type="SAM" id="Phobius"/>
    </source>
</evidence>
<dbReference type="InterPro" id="IPR039424">
    <property type="entry name" value="SBP_5"/>
</dbReference>
<dbReference type="PANTHER" id="PTHR30290">
    <property type="entry name" value="PERIPLASMIC BINDING COMPONENT OF ABC TRANSPORTER"/>
    <property type="match status" value="1"/>
</dbReference>
<dbReference type="GO" id="GO:0043190">
    <property type="term" value="C:ATP-binding cassette (ABC) transporter complex"/>
    <property type="evidence" value="ECO:0007669"/>
    <property type="project" value="InterPro"/>
</dbReference>
<keyword evidence="3" id="KW-0732">Signal</keyword>
<dbReference type="EMBL" id="AM422018">
    <property type="protein sequence ID" value="CAM12090.1"/>
    <property type="molecule type" value="Genomic_DNA"/>
</dbReference>
<evidence type="ECO:0000313" key="6">
    <source>
        <dbReference type="EMBL" id="CAM12090.1"/>
    </source>
</evidence>
<dbReference type="Gene3D" id="3.10.105.10">
    <property type="entry name" value="Dipeptide-binding Protein, Domain 3"/>
    <property type="match status" value="1"/>
</dbReference>
<dbReference type="GO" id="GO:0015833">
    <property type="term" value="P:peptide transport"/>
    <property type="evidence" value="ECO:0007669"/>
    <property type="project" value="TreeGrafter"/>
</dbReference>
<dbReference type="InterPro" id="IPR000914">
    <property type="entry name" value="SBP_5_dom"/>
</dbReference>
<dbReference type="KEGG" id="pal:PA0756"/>
<evidence type="ECO:0000256" key="1">
    <source>
        <dbReference type="ARBA" id="ARBA00005695"/>
    </source>
</evidence>
<evidence type="ECO:0000313" key="7">
    <source>
        <dbReference type="Proteomes" id="UP000008323"/>
    </source>
</evidence>
<dbReference type="eggNOG" id="COG0747">
    <property type="taxonomic scope" value="Bacteria"/>
</dbReference>
<dbReference type="PANTHER" id="PTHR30290:SF9">
    <property type="entry name" value="OLIGOPEPTIDE-BINDING PROTEIN APPA"/>
    <property type="match status" value="1"/>
</dbReference>
<evidence type="ECO:0000256" key="2">
    <source>
        <dbReference type="ARBA" id="ARBA00022448"/>
    </source>
</evidence>
<dbReference type="InterPro" id="IPR030678">
    <property type="entry name" value="Peptide/Ni-bd"/>
</dbReference>
<reference evidence="6 7" key="1">
    <citation type="journal article" date="2008" name="J. Bacteriol.">
        <title>Comparative genome analysis of 'Candidatus Phytoplasma australiense' (subgroup tuf-Australia I; rp-A) and 'Ca. Phytoplasma asteris' strains OY-M and AY-WB.</title>
        <authorList>
            <person name="Tran-Nguyen L.T."/>
            <person name="Kube M."/>
            <person name="Schneider B."/>
            <person name="Reinhardt R."/>
            <person name="Gibb K.S."/>
        </authorList>
    </citation>
    <scope>NUCLEOTIDE SEQUENCE [LARGE SCALE GENOMIC DNA]</scope>
</reference>
<dbReference type="Gene3D" id="3.90.76.10">
    <property type="entry name" value="Dipeptide-binding Protein, Domain 1"/>
    <property type="match status" value="1"/>
</dbReference>
<dbReference type="GO" id="GO:1904680">
    <property type="term" value="F:peptide transmembrane transporter activity"/>
    <property type="evidence" value="ECO:0007669"/>
    <property type="project" value="TreeGrafter"/>
</dbReference>
<gene>
    <name evidence="6" type="ordered locus">PA0756</name>
</gene>
<dbReference type="CDD" id="cd00995">
    <property type="entry name" value="PBP2_NikA_DppA_OppA_like"/>
    <property type="match status" value="1"/>
</dbReference>
<name>B1VAW7_PHYAS</name>
<dbReference type="Proteomes" id="UP000008323">
    <property type="component" value="Chromosome"/>
</dbReference>
<organism evidence="6 7">
    <name type="scientific">Phytoplasma australiense</name>
    <dbReference type="NCBI Taxonomy" id="59748"/>
    <lineage>
        <taxon>Bacteria</taxon>
        <taxon>Bacillati</taxon>
        <taxon>Mycoplasmatota</taxon>
        <taxon>Mollicutes</taxon>
        <taxon>Acholeplasmatales</taxon>
        <taxon>Acholeplasmataceae</taxon>
        <taxon>Candidatus Phytoplasma</taxon>
        <taxon>16SrXII (Stolbur group)</taxon>
    </lineage>
</organism>
<feature type="domain" description="Solute-binding protein family 5" evidence="5">
    <location>
        <begin position="93"/>
        <end position="442"/>
    </location>
</feature>
<keyword evidence="2" id="KW-0813">Transport</keyword>